<feature type="binding site" evidence="3">
    <location>
        <position position="297"/>
    </location>
    <ligand>
        <name>Zn(2+)</name>
        <dbReference type="ChEBI" id="CHEBI:29105"/>
    </ligand>
</feature>
<evidence type="ECO:0000256" key="3">
    <source>
        <dbReference type="PROSITE-ProRule" id="PRU00333"/>
    </source>
</evidence>
<evidence type="ECO:0000313" key="5">
    <source>
        <dbReference type="EMBL" id="RBI87662.1"/>
    </source>
</evidence>
<dbReference type="AlphaFoldDB" id="A0A365UE60"/>
<protein>
    <submittedName>
        <fullName evidence="5">Homocysteine S-methyltransferase family protein</fullName>
    </submittedName>
</protein>
<keyword evidence="1 3" id="KW-0489">Methyltransferase</keyword>
<proteinExistence type="predicted"/>
<keyword evidence="2 3" id="KW-0808">Transferase</keyword>
<name>A0A365UE60_9RHOB</name>
<comment type="cofactor">
    <cofactor evidence="3">
        <name>Zn(2+)</name>
        <dbReference type="ChEBI" id="CHEBI:29105"/>
    </cofactor>
</comment>
<comment type="caution">
    <text evidence="5">The sequence shown here is derived from an EMBL/GenBank/DDBJ whole genome shotgun (WGS) entry which is preliminary data.</text>
</comment>
<sequence length="323" mass="35533">MTHAPGFSGPEPGILYLTEGGTETEVMFRYGHQLREFAMFELLDNPAAVADLKDMYRRYLDAAARHGFGALMAGFDYRASPDWGEKLGYSPEGLAEMQHRCIDFLREVSAPYRDDLPDIAICGCVGPRGDAYALNRDITAEEAEEYHATQLDTLKACDVDLVWAATFNNVPEAVGLSRAAAAAGLPLNLHFTLTGDSRLRSGPSLRESIEATDAQAGDARPESYGINCSHPVEFEPALEPGGWTRRIRALRPNAAKMDKIALCKLGHIEDGDPEELGRMMGDLARRYPQIDIWGGCCGTWDRHFDEIAREVRAARDEMPAAPA</sequence>
<evidence type="ECO:0000256" key="1">
    <source>
        <dbReference type="ARBA" id="ARBA00022603"/>
    </source>
</evidence>
<dbReference type="EMBL" id="QNTQ01000001">
    <property type="protein sequence ID" value="RBI87662.1"/>
    <property type="molecule type" value="Genomic_DNA"/>
</dbReference>
<dbReference type="Gene3D" id="3.20.20.330">
    <property type="entry name" value="Homocysteine-binding-like domain"/>
    <property type="match status" value="1"/>
</dbReference>
<organism evidence="5 6">
    <name type="scientific">Rhodosalinus halophilus</name>
    <dbReference type="NCBI Taxonomy" id="2259333"/>
    <lineage>
        <taxon>Bacteria</taxon>
        <taxon>Pseudomonadati</taxon>
        <taxon>Pseudomonadota</taxon>
        <taxon>Alphaproteobacteria</taxon>
        <taxon>Rhodobacterales</taxon>
        <taxon>Paracoccaceae</taxon>
        <taxon>Rhodosalinus</taxon>
    </lineage>
</organism>
<dbReference type="SUPFAM" id="SSF82282">
    <property type="entry name" value="Homocysteine S-methyltransferase"/>
    <property type="match status" value="1"/>
</dbReference>
<dbReference type="OrthoDB" id="9803687at2"/>
<dbReference type="GO" id="GO:0008168">
    <property type="term" value="F:methyltransferase activity"/>
    <property type="evidence" value="ECO:0007669"/>
    <property type="project" value="UniProtKB-UniRule"/>
</dbReference>
<dbReference type="InterPro" id="IPR003726">
    <property type="entry name" value="HCY_dom"/>
</dbReference>
<reference evidence="5 6" key="1">
    <citation type="submission" date="2018-07" db="EMBL/GenBank/DDBJ databases">
        <title>Rhodosalinus sp. strain E84T genomic sequence and assembly.</title>
        <authorList>
            <person name="Liu Z.-W."/>
            <person name="Lu D.-C."/>
        </authorList>
    </citation>
    <scope>NUCLEOTIDE SEQUENCE [LARGE SCALE GENOMIC DNA]</scope>
    <source>
        <strain evidence="5 6">E84</strain>
    </source>
</reference>
<evidence type="ECO:0000256" key="2">
    <source>
        <dbReference type="ARBA" id="ARBA00022679"/>
    </source>
</evidence>
<feature type="binding site" evidence="3">
    <location>
        <position position="228"/>
    </location>
    <ligand>
        <name>Zn(2+)</name>
        <dbReference type="ChEBI" id="CHEBI:29105"/>
    </ligand>
</feature>
<dbReference type="GO" id="GO:0032259">
    <property type="term" value="P:methylation"/>
    <property type="evidence" value="ECO:0007669"/>
    <property type="project" value="UniProtKB-KW"/>
</dbReference>
<keyword evidence="3" id="KW-0862">Zinc</keyword>
<evidence type="ECO:0000259" key="4">
    <source>
        <dbReference type="PROSITE" id="PS50970"/>
    </source>
</evidence>
<dbReference type="PROSITE" id="PS50970">
    <property type="entry name" value="HCY"/>
    <property type="match status" value="1"/>
</dbReference>
<feature type="domain" description="Hcy-binding" evidence="4">
    <location>
        <begin position="4"/>
        <end position="311"/>
    </location>
</feature>
<dbReference type="RefSeq" id="WP_113287685.1">
    <property type="nucleotide sequence ID" value="NZ_QNTQ01000001.1"/>
</dbReference>
<dbReference type="PANTHER" id="PTHR11103">
    <property type="entry name" value="SLR1189 PROTEIN"/>
    <property type="match status" value="1"/>
</dbReference>
<evidence type="ECO:0000313" key="6">
    <source>
        <dbReference type="Proteomes" id="UP000253370"/>
    </source>
</evidence>
<keyword evidence="3" id="KW-0479">Metal-binding</keyword>
<dbReference type="InterPro" id="IPR036589">
    <property type="entry name" value="HCY_dom_sf"/>
</dbReference>
<dbReference type="Proteomes" id="UP000253370">
    <property type="component" value="Unassembled WGS sequence"/>
</dbReference>
<keyword evidence="6" id="KW-1185">Reference proteome</keyword>
<gene>
    <name evidence="5" type="ORF">DRV85_01725</name>
</gene>
<dbReference type="Pfam" id="PF02574">
    <property type="entry name" value="S-methyl_trans"/>
    <property type="match status" value="1"/>
</dbReference>
<feature type="binding site" evidence="3">
    <location>
        <position position="296"/>
    </location>
    <ligand>
        <name>Zn(2+)</name>
        <dbReference type="ChEBI" id="CHEBI:29105"/>
    </ligand>
</feature>
<accession>A0A365UE60</accession>
<dbReference type="PANTHER" id="PTHR11103:SF18">
    <property type="entry name" value="SLR1189 PROTEIN"/>
    <property type="match status" value="1"/>
</dbReference>
<dbReference type="GO" id="GO:0046872">
    <property type="term" value="F:metal ion binding"/>
    <property type="evidence" value="ECO:0007669"/>
    <property type="project" value="UniProtKB-KW"/>
</dbReference>